<proteinExistence type="predicted"/>
<feature type="compositionally biased region" description="Basic and acidic residues" evidence="1">
    <location>
        <begin position="1"/>
        <end position="11"/>
    </location>
</feature>
<protein>
    <submittedName>
        <fullName evidence="2">Uncharacterized protein</fullName>
    </submittedName>
</protein>
<dbReference type="Proteomes" id="UP000030640">
    <property type="component" value="Unassembled WGS sequence"/>
</dbReference>
<evidence type="ECO:0000256" key="1">
    <source>
        <dbReference type="SAM" id="MobiDB-lite"/>
    </source>
</evidence>
<reference evidence="2 3" key="1">
    <citation type="submission" date="2013-02" db="EMBL/GenBank/DDBJ databases">
        <title>The Genome Sequence of Plasmodium inui San Antonio 1.</title>
        <authorList>
            <consortium name="The Broad Institute Genome Sequencing Platform"/>
            <consortium name="The Broad Institute Genome Sequencing Center for Infectious Disease"/>
            <person name="Neafsey D."/>
            <person name="Cheeseman I."/>
            <person name="Volkman S."/>
            <person name="Adams J."/>
            <person name="Walker B."/>
            <person name="Young S.K."/>
            <person name="Zeng Q."/>
            <person name="Gargeya S."/>
            <person name="Fitzgerald M."/>
            <person name="Haas B."/>
            <person name="Abouelleil A."/>
            <person name="Alvarado L."/>
            <person name="Arachchi H.M."/>
            <person name="Berlin A.M."/>
            <person name="Chapman S.B."/>
            <person name="Dewar J."/>
            <person name="Goldberg J."/>
            <person name="Griggs A."/>
            <person name="Gujja S."/>
            <person name="Hansen M."/>
            <person name="Howarth C."/>
            <person name="Imamovic A."/>
            <person name="Larimer J."/>
            <person name="McCowan C."/>
            <person name="Murphy C."/>
            <person name="Neiman D."/>
            <person name="Pearson M."/>
            <person name="Priest M."/>
            <person name="Roberts A."/>
            <person name="Saif S."/>
            <person name="Shea T."/>
            <person name="Sisk P."/>
            <person name="Sykes S."/>
            <person name="Wortman J."/>
            <person name="Nusbaum C."/>
            <person name="Birren B."/>
        </authorList>
    </citation>
    <scope>NUCLEOTIDE SEQUENCE [LARGE SCALE GENOMIC DNA]</scope>
    <source>
        <strain evidence="2 3">San Antonio 1</strain>
    </source>
</reference>
<sequence length="66" mass="7401">MKSKAQGEKNPIKPNHPTQEETLNLQNQTEKSAGSMSSKYRNLKSTTCSNNPRRIQNDTSRREPGG</sequence>
<dbReference type="GeneID" id="20040599"/>
<feature type="region of interest" description="Disordered" evidence="1">
    <location>
        <begin position="1"/>
        <end position="66"/>
    </location>
</feature>
<keyword evidence="3" id="KW-1185">Reference proteome</keyword>
<feature type="compositionally biased region" description="Basic and acidic residues" evidence="1">
    <location>
        <begin position="55"/>
        <end position="66"/>
    </location>
</feature>
<dbReference type="EMBL" id="KI965515">
    <property type="protein sequence ID" value="EUD64293.1"/>
    <property type="molecule type" value="Genomic_DNA"/>
</dbReference>
<evidence type="ECO:0000313" key="3">
    <source>
        <dbReference type="Proteomes" id="UP000030640"/>
    </source>
</evidence>
<organism evidence="2 3">
    <name type="scientific">Plasmodium inui San Antonio 1</name>
    <dbReference type="NCBI Taxonomy" id="1237626"/>
    <lineage>
        <taxon>Eukaryota</taxon>
        <taxon>Sar</taxon>
        <taxon>Alveolata</taxon>
        <taxon>Apicomplexa</taxon>
        <taxon>Aconoidasida</taxon>
        <taxon>Haemosporida</taxon>
        <taxon>Plasmodiidae</taxon>
        <taxon>Plasmodium</taxon>
        <taxon>Plasmodium (Plasmodium)</taxon>
    </lineage>
</organism>
<evidence type="ECO:0000313" key="2">
    <source>
        <dbReference type="EMBL" id="EUD64293.1"/>
    </source>
</evidence>
<dbReference type="VEuPathDB" id="PlasmoDB:C922_05325"/>
<dbReference type="AlphaFoldDB" id="W6ZY88"/>
<dbReference type="RefSeq" id="XP_008819118.1">
    <property type="nucleotide sequence ID" value="XM_008820896.1"/>
</dbReference>
<gene>
    <name evidence="2" type="ORF">C922_05325</name>
</gene>
<accession>W6ZY88</accession>
<name>W6ZY88_9APIC</name>
<feature type="compositionally biased region" description="Polar residues" evidence="1">
    <location>
        <begin position="16"/>
        <end position="54"/>
    </location>
</feature>